<name>A0AAN8IVM1_PATCE</name>
<keyword evidence="3" id="KW-1185">Reference proteome</keyword>
<keyword evidence="1" id="KW-0472">Membrane</keyword>
<organism evidence="2 3">
    <name type="scientific">Patella caerulea</name>
    <name type="common">Rayed Mediterranean limpet</name>
    <dbReference type="NCBI Taxonomy" id="87958"/>
    <lineage>
        <taxon>Eukaryota</taxon>
        <taxon>Metazoa</taxon>
        <taxon>Spiralia</taxon>
        <taxon>Lophotrochozoa</taxon>
        <taxon>Mollusca</taxon>
        <taxon>Gastropoda</taxon>
        <taxon>Patellogastropoda</taxon>
        <taxon>Patelloidea</taxon>
        <taxon>Patellidae</taxon>
        <taxon>Patella</taxon>
    </lineage>
</organism>
<dbReference type="GO" id="GO:0045202">
    <property type="term" value="C:synapse"/>
    <property type="evidence" value="ECO:0007669"/>
    <property type="project" value="UniProtKB-SubCell"/>
</dbReference>
<gene>
    <name evidence="2" type="ORF">SNE40_023011</name>
</gene>
<keyword evidence="1" id="KW-0812">Transmembrane</keyword>
<accession>A0AAN8IVM1</accession>
<reference evidence="2 3" key="1">
    <citation type="submission" date="2024-01" db="EMBL/GenBank/DDBJ databases">
        <title>The genome of the rayed Mediterranean limpet Patella caerulea (Linnaeus, 1758).</title>
        <authorList>
            <person name="Anh-Thu Weber A."/>
            <person name="Halstead-Nussloch G."/>
        </authorList>
    </citation>
    <scope>NUCLEOTIDE SEQUENCE [LARGE SCALE GENOMIC DNA]</scope>
    <source>
        <strain evidence="2">AATW-2023a</strain>
        <tissue evidence="2">Whole specimen</tissue>
    </source>
</reference>
<evidence type="ECO:0000313" key="2">
    <source>
        <dbReference type="EMBL" id="KAK6166275.1"/>
    </source>
</evidence>
<dbReference type="InterPro" id="IPR042979">
    <property type="entry name" value="VWC2/VWC2L"/>
</dbReference>
<dbReference type="GO" id="GO:0005615">
    <property type="term" value="C:extracellular space"/>
    <property type="evidence" value="ECO:0007669"/>
    <property type="project" value="TreeGrafter"/>
</dbReference>
<evidence type="ECO:0000256" key="1">
    <source>
        <dbReference type="SAM" id="Phobius"/>
    </source>
</evidence>
<comment type="caution">
    <text evidence="2">The sequence shown here is derived from an EMBL/GenBank/DDBJ whole genome shotgun (WGS) entry which is preliminary data.</text>
</comment>
<dbReference type="PANTHER" id="PTHR46252">
    <property type="entry name" value="BRORIN FAMILY MEMBER"/>
    <property type="match status" value="1"/>
</dbReference>
<proteinExistence type="predicted"/>
<dbReference type="Proteomes" id="UP001347796">
    <property type="component" value="Unassembled WGS sequence"/>
</dbReference>
<sequence length="122" mass="13267">MQTPQINTDSIRGGIISKLLFDNMIFGTLLIALCVAVSLTDASITTCEGIDCEFNPCVNMIRNNGDCCPVCPNGPNCYAMGRVIRGDKETIIGEWKYRCPTSNEPGYEELGGICSKMAVNLH</sequence>
<dbReference type="AlphaFoldDB" id="A0AAN8IVM1"/>
<dbReference type="GO" id="GO:0030514">
    <property type="term" value="P:negative regulation of BMP signaling pathway"/>
    <property type="evidence" value="ECO:0007669"/>
    <property type="project" value="TreeGrafter"/>
</dbReference>
<keyword evidence="1" id="KW-1133">Transmembrane helix</keyword>
<dbReference type="GO" id="GO:0032281">
    <property type="term" value="C:AMPA glutamate receptor complex"/>
    <property type="evidence" value="ECO:0007669"/>
    <property type="project" value="TreeGrafter"/>
</dbReference>
<evidence type="ECO:0000313" key="3">
    <source>
        <dbReference type="Proteomes" id="UP001347796"/>
    </source>
</evidence>
<protein>
    <submittedName>
        <fullName evidence="2">Uncharacterized protein</fullName>
    </submittedName>
</protein>
<dbReference type="PANTHER" id="PTHR46252:SF3">
    <property type="entry name" value="KIELIN_CHORDIN-LIKE PROTEIN"/>
    <property type="match status" value="1"/>
</dbReference>
<feature type="transmembrane region" description="Helical" evidence="1">
    <location>
        <begin position="20"/>
        <end position="39"/>
    </location>
</feature>
<dbReference type="EMBL" id="JAZGQO010000021">
    <property type="protein sequence ID" value="KAK6166275.1"/>
    <property type="molecule type" value="Genomic_DNA"/>
</dbReference>